<comment type="subcellular location">
    <subcellularLocation>
        <location evidence="1 5">Cytoplasm</location>
    </subcellularLocation>
</comment>
<dbReference type="GO" id="GO:0006282">
    <property type="term" value="P:regulation of DNA repair"/>
    <property type="evidence" value="ECO:0007669"/>
    <property type="project" value="UniProtKB-UniRule"/>
</dbReference>
<evidence type="ECO:0000256" key="3">
    <source>
        <dbReference type="ARBA" id="ARBA00018111"/>
    </source>
</evidence>
<keyword evidence="4 5" id="KW-0963">Cytoplasm</keyword>
<comment type="caution">
    <text evidence="9">The sequence shown here is derived from an EMBL/GenBank/DDBJ whole genome shotgun (WGS) entry which is preliminary data.</text>
</comment>
<reference evidence="9 10" key="1">
    <citation type="submission" date="2019-04" db="EMBL/GenBank/DDBJ databases">
        <title>Bacillus caeni sp. nov., a bacterium isolated from mangrove sediment.</title>
        <authorList>
            <person name="Huang H."/>
            <person name="Mo K."/>
            <person name="Hu Y."/>
        </authorList>
    </citation>
    <scope>NUCLEOTIDE SEQUENCE [LARGE SCALE GENOMIC DNA]</scope>
    <source>
        <strain evidence="9 10">HB172195</strain>
    </source>
</reference>
<dbReference type="PANTHER" id="PTHR33602:SF1">
    <property type="entry name" value="REGULATORY PROTEIN RECX FAMILY PROTEIN"/>
    <property type="match status" value="1"/>
</dbReference>
<sequence length="277" mass="32681">MNAVLTITRIERQKRNDERYNIFIEKKHNKGDEFGFSVDQDVLISYGLKKGMQIDSKLMEKIAFDDMVKKGLNQSLRFLSYRMRSQKEIIDYLKTKEISDNAIAMILDKLSSYGYTDDLEFGKTFVKSRMNASSKGPTVIAKELFEKGLDRKKIDKSLEEFDEETQLENARSFALKNAKKHKRSSSKEIRQKVSQNLASKGFSWEIIENVFDEVSLEKDEEEQWDAILYQGKKAHRKYKKYDGYEYKQRMKQYLYRKGFSISLIDRLLEEGREELND</sequence>
<dbReference type="InterPro" id="IPR053926">
    <property type="entry name" value="RecX_HTH_1st"/>
</dbReference>
<dbReference type="InterPro" id="IPR053925">
    <property type="entry name" value="RecX_HTH_3rd"/>
</dbReference>
<dbReference type="Pfam" id="PF02631">
    <property type="entry name" value="RecX_HTH2"/>
    <property type="match status" value="1"/>
</dbReference>
<feature type="domain" description="RecX first three-helical" evidence="8">
    <location>
        <begin position="73"/>
        <end position="110"/>
    </location>
</feature>
<evidence type="ECO:0000256" key="1">
    <source>
        <dbReference type="ARBA" id="ARBA00004496"/>
    </source>
</evidence>
<dbReference type="OrthoDB" id="5421057at2"/>
<dbReference type="Pfam" id="PF21981">
    <property type="entry name" value="RecX_HTH3"/>
    <property type="match status" value="2"/>
</dbReference>
<dbReference type="HAMAP" id="MF_01114">
    <property type="entry name" value="RecX"/>
    <property type="match status" value="1"/>
</dbReference>
<evidence type="ECO:0000313" key="10">
    <source>
        <dbReference type="Proteomes" id="UP000308230"/>
    </source>
</evidence>
<comment type="function">
    <text evidence="5">Modulates RecA activity.</text>
</comment>
<feature type="domain" description="RecX third three-helical" evidence="7">
    <location>
        <begin position="221"/>
        <end position="268"/>
    </location>
</feature>
<comment type="similarity">
    <text evidence="2 5">Belongs to the RecX family.</text>
</comment>
<organism evidence="9 10">
    <name type="scientific">Exobacillus caeni</name>
    <dbReference type="NCBI Taxonomy" id="2574798"/>
    <lineage>
        <taxon>Bacteria</taxon>
        <taxon>Bacillati</taxon>
        <taxon>Bacillota</taxon>
        <taxon>Bacilli</taxon>
        <taxon>Bacillales</taxon>
        <taxon>Guptibacillaceae</taxon>
        <taxon>Exobacillus</taxon>
    </lineage>
</organism>
<proteinExistence type="inferred from homology"/>
<dbReference type="EMBL" id="SWLG01000017">
    <property type="protein sequence ID" value="TLS35714.1"/>
    <property type="molecule type" value="Genomic_DNA"/>
</dbReference>
<dbReference type="NCBIfam" id="NF010733">
    <property type="entry name" value="PRK14135.1"/>
    <property type="match status" value="1"/>
</dbReference>
<dbReference type="InterPro" id="IPR053924">
    <property type="entry name" value="RecX_HTH_2nd"/>
</dbReference>
<keyword evidence="10" id="KW-1185">Reference proteome</keyword>
<accession>A0A5R9F5F5</accession>
<feature type="domain" description="RecX second three-helical" evidence="6">
    <location>
        <begin position="117"/>
        <end position="158"/>
    </location>
</feature>
<evidence type="ECO:0000256" key="4">
    <source>
        <dbReference type="ARBA" id="ARBA00022490"/>
    </source>
</evidence>
<dbReference type="InterPro" id="IPR003783">
    <property type="entry name" value="Regulatory_RecX"/>
</dbReference>
<dbReference type="Gene3D" id="1.10.10.10">
    <property type="entry name" value="Winged helix-like DNA-binding domain superfamily/Winged helix DNA-binding domain"/>
    <property type="match status" value="4"/>
</dbReference>
<evidence type="ECO:0000256" key="2">
    <source>
        <dbReference type="ARBA" id="ARBA00009695"/>
    </source>
</evidence>
<evidence type="ECO:0000259" key="8">
    <source>
        <dbReference type="Pfam" id="PF21982"/>
    </source>
</evidence>
<gene>
    <name evidence="5 9" type="primary">recX</name>
    <name evidence="9" type="ORF">FCL54_18835</name>
</gene>
<dbReference type="AlphaFoldDB" id="A0A5R9F5F5"/>
<evidence type="ECO:0000256" key="5">
    <source>
        <dbReference type="HAMAP-Rule" id="MF_01114"/>
    </source>
</evidence>
<evidence type="ECO:0000313" key="9">
    <source>
        <dbReference type="EMBL" id="TLS35714.1"/>
    </source>
</evidence>
<dbReference type="Pfam" id="PF21982">
    <property type="entry name" value="RecX_HTH1"/>
    <property type="match status" value="1"/>
</dbReference>
<dbReference type="Proteomes" id="UP000308230">
    <property type="component" value="Unassembled WGS sequence"/>
</dbReference>
<evidence type="ECO:0000259" key="7">
    <source>
        <dbReference type="Pfam" id="PF21981"/>
    </source>
</evidence>
<dbReference type="InterPro" id="IPR036388">
    <property type="entry name" value="WH-like_DNA-bd_sf"/>
</dbReference>
<name>A0A5R9F5F5_9BACL</name>
<protein>
    <recommendedName>
        <fullName evidence="3 5">Regulatory protein RecX</fullName>
    </recommendedName>
</protein>
<dbReference type="PANTHER" id="PTHR33602">
    <property type="entry name" value="REGULATORY PROTEIN RECX FAMILY PROTEIN"/>
    <property type="match status" value="1"/>
</dbReference>
<evidence type="ECO:0000259" key="6">
    <source>
        <dbReference type="Pfam" id="PF02631"/>
    </source>
</evidence>
<feature type="domain" description="RecX third three-helical" evidence="7">
    <location>
        <begin position="164"/>
        <end position="210"/>
    </location>
</feature>
<dbReference type="GO" id="GO:0005737">
    <property type="term" value="C:cytoplasm"/>
    <property type="evidence" value="ECO:0007669"/>
    <property type="project" value="UniProtKB-SubCell"/>
</dbReference>